<reference evidence="1" key="1">
    <citation type="submission" date="2014-05" db="EMBL/GenBank/DDBJ databases">
        <title>Complete genome sequence of Enterococcus faecalis bacteriophage ECP3.</title>
        <authorList>
            <person name="Kang H.-Y."/>
            <person name="Kim S."/>
            <person name="Kim J."/>
        </authorList>
    </citation>
    <scope>NUCLEOTIDE SEQUENCE [LARGE SCALE GENOMIC DNA]</scope>
    <source>
        <strain evidence="1">ECP3</strain>
    </source>
</reference>
<dbReference type="EMBL" id="KJ801817">
    <property type="protein sequence ID" value="AII28544.1"/>
    <property type="molecule type" value="Genomic_DNA"/>
</dbReference>
<dbReference type="GeneID" id="24628233"/>
<name>A0A096XTA4_9CAUD</name>
<dbReference type="RefSeq" id="YP_009147185.1">
    <property type="nucleotide sequence ID" value="NC_027335.2"/>
</dbReference>
<proteinExistence type="predicted"/>
<organism evidence="1 2">
    <name type="scientific">Enterococcus phage ECP3</name>
    <dbReference type="NCBI Taxonomy" id="1498168"/>
    <lineage>
        <taxon>Viruses</taxon>
        <taxon>Duplodnaviria</taxon>
        <taxon>Heunggongvirae</taxon>
        <taxon>Uroviricota</taxon>
        <taxon>Caudoviricetes</taxon>
        <taxon>Herelleviridae</taxon>
        <taxon>Brockvirinae</taxon>
        <taxon>Kochikohdavirus</taxon>
        <taxon>Kochikohdavirus ECP3</taxon>
    </lineage>
</organism>
<evidence type="ECO:0000313" key="2">
    <source>
        <dbReference type="Proteomes" id="UP000030157"/>
    </source>
</evidence>
<protein>
    <submittedName>
        <fullName evidence="1">Uncharacterized protein</fullName>
    </submittedName>
</protein>
<dbReference type="Pfam" id="PF07852">
    <property type="entry name" value="DUF1642"/>
    <property type="match status" value="1"/>
</dbReference>
<dbReference type="InterPro" id="IPR012865">
    <property type="entry name" value="DUF1642"/>
</dbReference>
<evidence type="ECO:0000313" key="1">
    <source>
        <dbReference type="EMBL" id="AII28544.1"/>
    </source>
</evidence>
<accession>A0A096XTA4</accession>
<dbReference type="Proteomes" id="UP000030157">
    <property type="component" value="Segment"/>
</dbReference>
<sequence>MAKKVEIPSFVARAIKKYDSMLSLLANEYFDPYDETPDDKLVEWIDEGNQYVLARAYMYGYTIKRQFKVIGDTRYDHGFTIGDTVYLEKVYPDGVYAVRGNSRYSLRTGTLDVHPCDLEEITQEEE</sequence>
<keyword evidence="2" id="KW-1185">Reference proteome</keyword>